<keyword evidence="5 7" id="KW-1133">Transmembrane helix</keyword>
<evidence type="ECO:0000256" key="1">
    <source>
        <dbReference type="ARBA" id="ARBA00004651"/>
    </source>
</evidence>
<proteinExistence type="predicted"/>
<comment type="caution">
    <text evidence="9">The sequence shown here is derived from an EMBL/GenBank/DDBJ whole genome shotgun (WGS) entry which is preliminary data.</text>
</comment>
<evidence type="ECO:0000313" key="10">
    <source>
        <dbReference type="Proteomes" id="UP000018458"/>
    </source>
</evidence>
<dbReference type="SUPFAM" id="SSF103473">
    <property type="entry name" value="MFS general substrate transporter"/>
    <property type="match status" value="1"/>
</dbReference>
<evidence type="ECO:0000313" key="9">
    <source>
        <dbReference type="EMBL" id="EFY08070.1"/>
    </source>
</evidence>
<evidence type="ECO:0000256" key="4">
    <source>
        <dbReference type="ARBA" id="ARBA00022692"/>
    </source>
</evidence>
<feature type="transmembrane region" description="Helical" evidence="7">
    <location>
        <begin position="250"/>
        <end position="277"/>
    </location>
</feature>
<gene>
    <name evidence="9" type="ORF">HMPREF9444_00121</name>
</gene>
<accession>E8LHG2</accession>
<keyword evidence="3" id="KW-1003">Cell membrane</keyword>
<evidence type="ECO:0000256" key="5">
    <source>
        <dbReference type="ARBA" id="ARBA00022989"/>
    </source>
</evidence>
<feature type="transmembrane region" description="Helical" evidence="7">
    <location>
        <begin position="52"/>
        <end position="70"/>
    </location>
</feature>
<dbReference type="Pfam" id="PF07690">
    <property type="entry name" value="MFS_1"/>
    <property type="match status" value="1"/>
</dbReference>
<dbReference type="InterPro" id="IPR011701">
    <property type="entry name" value="MFS"/>
</dbReference>
<feature type="transmembrane region" description="Helical" evidence="7">
    <location>
        <begin position="112"/>
        <end position="133"/>
    </location>
</feature>
<dbReference type="HOGENOM" id="CLU_000960_28_3_6"/>
<evidence type="ECO:0000256" key="7">
    <source>
        <dbReference type="SAM" id="Phobius"/>
    </source>
</evidence>
<feature type="transmembrane region" description="Helical" evidence="7">
    <location>
        <begin position="198"/>
        <end position="215"/>
    </location>
</feature>
<feature type="domain" description="Major facilitator superfamily (MFS) profile" evidence="8">
    <location>
        <begin position="1"/>
        <end position="432"/>
    </location>
</feature>
<feature type="transmembrane region" description="Helical" evidence="7">
    <location>
        <begin position="222"/>
        <end position="244"/>
    </location>
</feature>
<dbReference type="Gene3D" id="1.20.1250.20">
    <property type="entry name" value="MFS general substrate transporter like domains"/>
    <property type="match status" value="1"/>
</dbReference>
<keyword evidence="4 7" id="KW-0812">Transmembrane</keyword>
<dbReference type="InterPro" id="IPR036259">
    <property type="entry name" value="MFS_trans_sf"/>
</dbReference>
<keyword evidence="10" id="KW-1185">Reference proteome</keyword>
<feature type="transmembrane region" description="Helical" evidence="7">
    <location>
        <begin position="325"/>
        <end position="347"/>
    </location>
</feature>
<evidence type="ECO:0000259" key="8">
    <source>
        <dbReference type="PROSITE" id="PS50850"/>
    </source>
</evidence>
<feature type="transmembrane region" description="Helical" evidence="7">
    <location>
        <begin position="298"/>
        <end position="319"/>
    </location>
</feature>
<dbReference type="STRING" id="762983.HMPREF9444_00121"/>
<evidence type="ECO:0000256" key="3">
    <source>
        <dbReference type="ARBA" id="ARBA00022475"/>
    </source>
</evidence>
<dbReference type="PANTHER" id="PTHR42718:SF46">
    <property type="entry name" value="BLR6921 PROTEIN"/>
    <property type="match status" value="1"/>
</dbReference>
<dbReference type="AlphaFoldDB" id="E8LHG2"/>
<dbReference type="InterPro" id="IPR020846">
    <property type="entry name" value="MFS_dom"/>
</dbReference>
<dbReference type="GO" id="GO:0022857">
    <property type="term" value="F:transmembrane transporter activity"/>
    <property type="evidence" value="ECO:0007669"/>
    <property type="project" value="InterPro"/>
</dbReference>
<evidence type="ECO:0000256" key="2">
    <source>
        <dbReference type="ARBA" id="ARBA00022448"/>
    </source>
</evidence>
<feature type="transmembrane region" description="Helical" evidence="7">
    <location>
        <begin position="76"/>
        <end position="100"/>
    </location>
</feature>
<sequence length="439" mass="47098">MGNSLNIAVPALSSEYATSPENITWVMNVYMIATASFLLPATALANFFGYRNLYFSGCLLASAATLAVPLSPTFSILLFARVMQGICLSMVFCSSMALLVDKIDKEKRATAIGFAVGAVYAGLSLSPLIAGVIADSLGWRSIFFVTVIGLFTAGILVRKVLKDLPNSRHFNLPKMSLCFLGIALILLSFSIASYHIPALILVICGIAFLSAYLVFESRSRHPVFPIGLVIGNKTLTLALGASAFNYMSNFSISLLLALHMQFILGFSASHTGVFLVIQPAIMMVLSSCAGKIAKYMNAHTSGSIGMILIFSALVLLHFLHPESSLYHMIICQIIAGIGFGLFSAPNTTIVMSSVKREQLALASALQAITRTVGMACCMAILTTILNSYIDTPHGTKLYTHELSNAISFSFMISALIAIIGCAFCFAGLIYIKKKNNVVI</sequence>
<keyword evidence="6 7" id="KW-0472">Membrane</keyword>
<protein>
    <submittedName>
        <fullName evidence="9">Transporter, major facilitator family protein</fullName>
    </submittedName>
</protein>
<keyword evidence="2" id="KW-0813">Transport</keyword>
<feature type="transmembrane region" description="Helical" evidence="7">
    <location>
        <begin position="405"/>
        <end position="431"/>
    </location>
</feature>
<name>E8LHG2_SUCHY</name>
<dbReference type="PANTHER" id="PTHR42718">
    <property type="entry name" value="MAJOR FACILITATOR SUPERFAMILY MULTIDRUG TRANSPORTER MFSC"/>
    <property type="match status" value="1"/>
</dbReference>
<dbReference type="CDD" id="cd17321">
    <property type="entry name" value="MFS_MMR_MDR_like"/>
    <property type="match status" value="1"/>
</dbReference>
<dbReference type="Proteomes" id="UP000018458">
    <property type="component" value="Unassembled WGS sequence"/>
</dbReference>
<feature type="transmembrane region" description="Helical" evidence="7">
    <location>
        <begin position="139"/>
        <end position="160"/>
    </location>
</feature>
<feature type="transmembrane region" description="Helical" evidence="7">
    <location>
        <begin position="359"/>
        <end position="385"/>
    </location>
</feature>
<feature type="transmembrane region" description="Helical" evidence="7">
    <location>
        <begin position="172"/>
        <end position="192"/>
    </location>
</feature>
<dbReference type="PROSITE" id="PS50850">
    <property type="entry name" value="MFS"/>
    <property type="match status" value="1"/>
</dbReference>
<dbReference type="eggNOG" id="COG2814">
    <property type="taxonomic scope" value="Bacteria"/>
</dbReference>
<organism evidence="9 10">
    <name type="scientific">Succinatimonas hippei (strain DSM 22608 / JCM 16073 / KCTC 15190 / YIT 12066)</name>
    <dbReference type="NCBI Taxonomy" id="762983"/>
    <lineage>
        <taxon>Bacteria</taxon>
        <taxon>Pseudomonadati</taxon>
        <taxon>Pseudomonadota</taxon>
        <taxon>Gammaproteobacteria</taxon>
        <taxon>Aeromonadales</taxon>
        <taxon>Succinivibrionaceae</taxon>
        <taxon>Succinatimonas</taxon>
    </lineage>
</organism>
<dbReference type="Gene3D" id="1.20.1720.10">
    <property type="entry name" value="Multidrug resistance protein D"/>
    <property type="match status" value="1"/>
</dbReference>
<feature type="transmembrane region" description="Helical" evidence="7">
    <location>
        <begin position="23"/>
        <end position="45"/>
    </location>
</feature>
<comment type="subcellular location">
    <subcellularLocation>
        <location evidence="1">Cell membrane</location>
        <topology evidence="1">Multi-pass membrane protein</topology>
    </subcellularLocation>
</comment>
<evidence type="ECO:0000256" key="6">
    <source>
        <dbReference type="ARBA" id="ARBA00023136"/>
    </source>
</evidence>
<dbReference type="GO" id="GO:0005886">
    <property type="term" value="C:plasma membrane"/>
    <property type="evidence" value="ECO:0007669"/>
    <property type="project" value="UniProtKB-SubCell"/>
</dbReference>
<dbReference type="EMBL" id="AEVO01000006">
    <property type="protein sequence ID" value="EFY08070.1"/>
    <property type="molecule type" value="Genomic_DNA"/>
</dbReference>
<reference evidence="9 10" key="1">
    <citation type="submission" date="2011-01" db="EMBL/GenBank/DDBJ databases">
        <authorList>
            <person name="Weinstock G."/>
            <person name="Sodergren E."/>
            <person name="Clifton S."/>
            <person name="Fulton L."/>
            <person name="Fulton B."/>
            <person name="Courtney L."/>
            <person name="Fronick C."/>
            <person name="Harrison M."/>
            <person name="Strong C."/>
            <person name="Farmer C."/>
            <person name="Delahaunty K."/>
            <person name="Markovic C."/>
            <person name="Hall O."/>
            <person name="Minx P."/>
            <person name="Tomlinson C."/>
            <person name="Mitreva M."/>
            <person name="Hou S."/>
            <person name="Chen J."/>
            <person name="Wollam A."/>
            <person name="Pepin K.H."/>
            <person name="Johnson M."/>
            <person name="Bhonagiri V."/>
            <person name="Zhang X."/>
            <person name="Suruliraj S."/>
            <person name="Warren W."/>
            <person name="Chinwalla A."/>
            <person name="Mardis E.R."/>
            <person name="Wilson R.K."/>
        </authorList>
    </citation>
    <scope>NUCLEOTIDE SEQUENCE [LARGE SCALE GENOMIC DNA]</scope>
    <source>
        <strain evidence="10">DSM 22608 / JCM 16073 / KCTC 15190 / YIT 12066</strain>
    </source>
</reference>